<dbReference type="InterPro" id="IPR027005">
    <property type="entry name" value="PMT-like"/>
</dbReference>
<feature type="domain" description="MIR" evidence="15">
    <location>
        <begin position="352"/>
        <end position="412"/>
    </location>
</feature>
<feature type="transmembrane region" description="Helical" evidence="14">
    <location>
        <begin position="210"/>
        <end position="229"/>
    </location>
</feature>
<evidence type="ECO:0000256" key="8">
    <source>
        <dbReference type="ARBA" id="ARBA00022737"/>
    </source>
</evidence>
<organism evidence="16 17">
    <name type="scientific">Actinia tenebrosa</name>
    <name type="common">Australian red waratah sea anemone</name>
    <dbReference type="NCBI Taxonomy" id="6105"/>
    <lineage>
        <taxon>Eukaryota</taxon>
        <taxon>Metazoa</taxon>
        <taxon>Cnidaria</taxon>
        <taxon>Anthozoa</taxon>
        <taxon>Hexacorallia</taxon>
        <taxon>Actiniaria</taxon>
        <taxon>Actiniidae</taxon>
        <taxon>Actinia</taxon>
    </lineage>
</organism>
<evidence type="ECO:0000256" key="6">
    <source>
        <dbReference type="ARBA" id="ARBA00022679"/>
    </source>
</evidence>
<comment type="catalytic activity">
    <reaction evidence="12">
        <text>a di-trans,poly-cis-dolichyl beta-D-mannosyl phosphate + L-threonyl-[protein] = 3-O-(alpha-D-mannosyl)-L-threonyl-[protein] + a di-trans,poly-cis-dolichyl phosphate + H(+)</text>
        <dbReference type="Rhea" id="RHEA:53396"/>
        <dbReference type="Rhea" id="RHEA-COMP:11060"/>
        <dbReference type="Rhea" id="RHEA-COMP:13547"/>
        <dbReference type="Rhea" id="RHEA-COMP:19498"/>
        <dbReference type="Rhea" id="RHEA-COMP:19501"/>
        <dbReference type="ChEBI" id="CHEBI:15378"/>
        <dbReference type="ChEBI" id="CHEBI:30013"/>
        <dbReference type="ChEBI" id="CHEBI:57683"/>
        <dbReference type="ChEBI" id="CHEBI:58211"/>
        <dbReference type="ChEBI" id="CHEBI:137323"/>
        <dbReference type="EC" id="2.4.1.109"/>
    </reaction>
</comment>
<keyword evidence="16" id="KW-1185">Reference proteome</keyword>
<keyword evidence="6" id="KW-0808">Transferase</keyword>
<evidence type="ECO:0000256" key="3">
    <source>
        <dbReference type="ARBA" id="ARBA00007222"/>
    </source>
</evidence>
<evidence type="ECO:0000256" key="9">
    <source>
        <dbReference type="ARBA" id="ARBA00022824"/>
    </source>
</evidence>
<evidence type="ECO:0000256" key="11">
    <source>
        <dbReference type="ARBA" id="ARBA00023136"/>
    </source>
</evidence>
<feature type="transmembrane region" description="Helical" evidence="14">
    <location>
        <begin position="667"/>
        <end position="685"/>
    </location>
</feature>
<dbReference type="GO" id="GO:0005789">
    <property type="term" value="C:endoplasmic reticulum membrane"/>
    <property type="evidence" value="ECO:0007669"/>
    <property type="project" value="UniProtKB-SubCell"/>
</dbReference>
<evidence type="ECO:0000259" key="15">
    <source>
        <dbReference type="PROSITE" id="PS50919"/>
    </source>
</evidence>
<dbReference type="Pfam" id="PF02815">
    <property type="entry name" value="MIR"/>
    <property type="match status" value="1"/>
</dbReference>
<keyword evidence="7 14" id="KW-0812">Transmembrane</keyword>
<comment type="catalytic activity">
    <reaction evidence="13">
        <text>a di-trans,poly-cis-dolichyl beta-D-mannosyl phosphate + L-seryl-[protein] = 3-O-(alpha-D-mannosyl)-L-seryl-[protein] + a di-trans,poly-cis-dolichyl phosphate + H(+)</text>
        <dbReference type="Rhea" id="RHEA:17377"/>
        <dbReference type="Rhea" id="RHEA-COMP:9863"/>
        <dbReference type="Rhea" id="RHEA-COMP:13546"/>
        <dbReference type="Rhea" id="RHEA-COMP:19498"/>
        <dbReference type="Rhea" id="RHEA-COMP:19501"/>
        <dbReference type="ChEBI" id="CHEBI:15378"/>
        <dbReference type="ChEBI" id="CHEBI:29999"/>
        <dbReference type="ChEBI" id="CHEBI:57683"/>
        <dbReference type="ChEBI" id="CHEBI:58211"/>
        <dbReference type="ChEBI" id="CHEBI:137321"/>
        <dbReference type="EC" id="2.4.1.109"/>
    </reaction>
</comment>
<dbReference type="KEGG" id="aten:116303058"/>
<dbReference type="PANTHER" id="PTHR10050:SF51">
    <property type="entry name" value="PROTEIN O-MANNOSYL-TRANSFERASE 1"/>
    <property type="match status" value="1"/>
</dbReference>
<name>A0A6P8ING7_ACTTE</name>
<evidence type="ECO:0000313" key="16">
    <source>
        <dbReference type="Proteomes" id="UP000515163"/>
    </source>
</evidence>
<feature type="domain" description="MIR" evidence="15">
    <location>
        <begin position="486"/>
        <end position="541"/>
    </location>
</feature>
<dbReference type="InterPro" id="IPR003342">
    <property type="entry name" value="ArnT-like_N"/>
</dbReference>
<evidence type="ECO:0000256" key="4">
    <source>
        <dbReference type="ARBA" id="ARBA00012839"/>
    </source>
</evidence>
<dbReference type="Proteomes" id="UP000515163">
    <property type="component" value="Unplaced"/>
</dbReference>
<feature type="transmembrane region" description="Helical" evidence="14">
    <location>
        <begin position="300"/>
        <end position="323"/>
    </location>
</feature>
<dbReference type="UniPathway" id="UPA00378"/>
<dbReference type="InterPro" id="IPR032421">
    <property type="entry name" value="PMT_4TMC"/>
</dbReference>
<dbReference type="PROSITE" id="PS50919">
    <property type="entry name" value="MIR"/>
    <property type="match status" value="3"/>
</dbReference>
<dbReference type="GO" id="GO:0004169">
    <property type="term" value="F:dolichyl-phosphate-mannose-protein mannosyltransferase activity"/>
    <property type="evidence" value="ECO:0007669"/>
    <property type="project" value="UniProtKB-EC"/>
</dbReference>
<reference evidence="17" key="1">
    <citation type="submission" date="2025-08" db="UniProtKB">
        <authorList>
            <consortium name="RefSeq"/>
        </authorList>
    </citation>
    <scope>IDENTIFICATION</scope>
</reference>
<keyword evidence="8" id="KW-0677">Repeat</keyword>
<dbReference type="RefSeq" id="XP_031568362.1">
    <property type="nucleotide sequence ID" value="XM_031712502.1"/>
</dbReference>
<proteinExistence type="inferred from homology"/>
<dbReference type="InterPro" id="IPR036300">
    <property type="entry name" value="MIR_dom_sf"/>
</dbReference>
<dbReference type="CDD" id="cd23281">
    <property type="entry name" value="beta-trefoil_MIR_POMT1"/>
    <property type="match status" value="1"/>
</dbReference>
<keyword evidence="11 14" id="KW-0472">Membrane</keyword>
<evidence type="ECO:0000256" key="5">
    <source>
        <dbReference type="ARBA" id="ARBA00022676"/>
    </source>
</evidence>
<keyword evidence="10 14" id="KW-1133">Transmembrane helix</keyword>
<feature type="transmembrane region" description="Helical" evidence="14">
    <location>
        <begin position="69"/>
        <end position="88"/>
    </location>
</feature>
<feature type="transmembrane region" description="Helical" evidence="14">
    <location>
        <begin position="236"/>
        <end position="255"/>
    </location>
</feature>
<keyword evidence="9" id="KW-0256">Endoplasmic reticulum</keyword>
<protein>
    <recommendedName>
        <fullName evidence="4">dolichyl-phosphate-mannose--protein mannosyltransferase</fullName>
        <ecNumber evidence="4">2.4.1.109</ecNumber>
    </recommendedName>
</protein>
<feature type="transmembrane region" description="Helical" evidence="14">
    <location>
        <begin position="261"/>
        <end position="279"/>
    </location>
</feature>
<dbReference type="FunFam" id="2.80.10.50:FF:000012">
    <property type="entry name" value="Protein O-mannosyl-transferase 1"/>
    <property type="match status" value="1"/>
</dbReference>
<feature type="domain" description="MIR" evidence="15">
    <location>
        <begin position="423"/>
        <end position="480"/>
    </location>
</feature>
<comment type="pathway">
    <text evidence="2">Protein modification; protein glycosylation.</text>
</comment>
<feature type="transmembrane region" description="Helical" evidence="14">
    <location>
        <begin position="187"/>
        <end position="204"/>
    </location>
</feature>
<dbReference type="InParanoid" id="A0A6P8ING7"/>
<feature type="transmembrane region" description="Helical" evidence="14">
    <location>
        <begin position="627"/>
        <end position="646"/>
    </location>
</feature>
<dbReference type="SUPFAM" id="SSF82109">
    <property type="entry name" value="MIR domain"/>
    <property type="match status" value="1"/>
</dbReference>
<dbReference type="FunCoup" id="A0A6P8ING7">
    <property type="interactions" value="716"/>
</dbReference>
<dbReference type="EC" id="2.4.1.109" evidence="4"/>
<dbReference type="SMART" id="SM00472">
    <property type="entry name" value="MIR"/>
    <property type="match status" value="3"/>
</dbReference>
<dbReference type="OrthoDB" id="292747at2759"/>
<evidence type="ECO:0000256" key="10">
    <source>
        <dbReference type="ARBA" id="ARBA00022989"/>
    </source>
</evidence>
<feature type="transmembrane region" description="Helical" evidence="14">
    <location>
        <begin position="155"/>
        <end position="175"/>
    </location>
</feature>
<evidence type="ECO:0000256" key="2">
    <source>
        <dbReference type="ARBA" id="ARBA00004922"/>
    </source>
</evidence>
<dbReference type="Pfam" id="PF16192">
    <property type="entry name" value="PMT_4TMC"/>
    <property type="match status" value="1"/>
</dbReference>
<keyword evidence="5" id="KW-0328">Glycosyltransferase</keyword>
<evidence type="ECO:0000256" key="12">
    <source>
        <dbReference type="ARBA" id="ARBA00045085"/>
    </source>
</evidence>
<dbReference type="Gene3D" id="2.80.10.50">
    <property type="match status" value="1"/>
</dbReference>
<comment type="subcellular location">
    <subcellularLocation>
        <location evidence="1">Endoplasmic reticulum membrane</location>
        <topology evidence="1">Multi-pass membrane protein</topology>
    </subcellularLocation>
</comment>
<accession>A0A6P8ING7</accession>
<evidence type="ECO:0000313" key="17">
    <source>
        <dbReference type="RefSeq" id="XP_031568362.1"/>
    </source>
</evidence>
<dbReference type="PANTHER" id="PTHR10050">
    <property type="entry name" value="DOLICHYL-PHOSPHATE-MANNOSE--PROTEIN MANNOSYLTRANSFERASE"/>
    <property type="match status" value="1"/>
</dbReference>
<dbReference type="AlphaFoldDB" id="A0A6P8ING7"/>
<feature type="transmembrane region" description="Helical" evidence="14">
    <location>
        <begin position="722"/>
        <end position="745"/>
    </location>
</feature>
<feature type="transmembrane region" description="Helical" evidence="14">
    <location>
        <begin position="691"/>
        <end position="710"/>
    </location>
</feature>
<dbReference type="InterPro" id="IPR016093">
    <property type="entry name" value="MIR_motif"/>
</dbReference>
<evidence type="ECO:0000256" key="7">
    <source>
        <dbReference type="ARBA" id="ARBA00022692"/>
    </source>
</evidence>
<sequence>MMVSEVASRRGGTLQDEKQIGIIEEGELKESHASESSFLKGNGTSLVVEEKVSTVKINSVPDPPFVMNMQLNVVWLVLLGLSFGTRLWQLTIPKYVVFDEVHFGKFTNFFMQNKFFFDVHPPLGKLTFAITAYLSGYDGSFSFDEIGQGLGDYEAFVWILRFVPAFLGSLIAPCIYEIILELGCTHWAASFGAFLVIFDNMLIVQTRFMFLDAYLLFFSVSSLMCYLKFKNKNKSCAFTFSWWLWLILLGVSLTGACSSKYCAVLTLLTLGIVMCLDFWRMIGDKAISNKDLTSHFAARVFCLGVIPVLLYLLQFYILFAVLYKTGPHDDMMSSPFQASLEGGLAKITHGQAREIAYGSQITLRHTGRQCWLHSHAHNYPIKYPDGRGSSHQQQVTCYSFKDVNNWWIVKDPKSNNLHVDFPPRPVVNGDIIQLIHGVSGRTLNSHDVAAPLSPTNQEVSCYIDYNISMPPQNLWRLEIVNPDSTNKWITIQSEIRFIHVNTSQALKITGLQLPDWGFKQLEVATDRVINQKDTSWNVEEHQQNISYPEGHIPEKKESPTDVPAAKPMPFFRKFWEMQKKMIESNKELSGEHTFSSTPSYWPTMKRGVAYWIHKNLNMQIYCIGNPIVWWMSASSVIAYALVLIFYSLRRRRAVYDIDNDAWDNYCFLGHLLVIGYFLHYFPYFAMERTLFIHYYLPGLLFKIILLCVVVEHFYNYIIVNRYIRYVMLTVCTLLCVAVVITYHVFSPFTYGHVALTSAEINRRRWLPLWDMLSHSNT</sequence>
<gene>
    <name evidence="17" type="primary">LOC116303058</name>
</gene>
<evidence type="ECO:0000256" key="14">
    <source>
        <dbReference type="SAM" id="Phobius"/>
    </source>
</evidence>
<dbReference type="Pfam" id="PF02366">
    <property type="entry name" value="PMT"/>
    <property type="match status" value="1"/>
</dbReference>
<dbReference type="GeneID" id="116303058"/>
<evidence type="ECO:0000256" key="1">
    <source>
        <dbReference type="ARBA" id="ARBA00004477"/>
    </source>
</evidence>
<comment type="similarity">
    <text evidence="3">Belongs to the glycosyltransferase 39 family.</text>
</comment>
<evidence type="ECO:0000256" key="13">
    <source>
        <dbReference type="ARBA" id="ARBA00045102"/>
    </source>
</evidence>